<dbReference type="PANTHER" id="PTHR30055">
    <property type="entry name" value="HTH-TYPE TRANSCRIPTIONAL REGULATOR RUTR"/>
    <property type="match status" value="1"/>
</dbReference>
<feature type="DNA-binding region" description="H-T-H motif" evidence="4">
    <location>
        <begin position="37"/>
        <end position="56"/>
    </location>
</feature>
<keyword evidence="3" id="KW-0804">Transcription</keyword>
<dbReference type="OrthoDB" id="9785164at2"/>
<dbReference type="STRING" id="869210.Marky_2098"/>
<protein>
    <submittedName>
        <fullName evidence="6">Regulatory protein TetR</fullName>
    </submittedName>
</protein>
<dbReference type="AlphaFoldDB" id="F2NPP7"/>
<dbReference type="GO" id="GO:0003700">
    <property type="term" value="F:DNA-binding transcription factor activity"/>
    <property type="evidence" value="ECO:0007669"/>
    <property type="project" value="TreeGrafter"/>
</dbReference>
<dbReference type="EMBL" id="CP002630">
    <property type="protein sequence ID" value="AEB12823.1"/>
    <property type="molecule type" value="Genomic_DNA"/>
</dbReference>
<dbReference type="PRINTS" id="PR00455">
    <property type="entry name" value="HTHTETR"/>
</dbReference>
<organism evidence="6 7">
    <name type="scientific">Marinithermus hydrothermalis (strain DSM 14884 / JCM 11576 / T1)</name>
    <dbReference type="NCBI Taxonomy" id="869210"/>
    <lineage>
        <taxon>Bacteria</taxon>
        <taxon>Thermotogati</taxon>
        <taxon>Deinococcota</taxon>
        <taxon>Deinococci</taxon>
        <taxon>Thermales</taxon>
        <taxon>Thermaceae</taxon>
        <taxon>Marinithermus</taxon>
    </lineage>
</organism>
<evidence type="ECO:0000313" key="7">
    <source>
        <dbReference type="Proteomes" id="UP000007030"/>
    </source>
</evidence>
<dbReference type="HOGENOM" id="CLU_069356_12_2_0"/>
<evidence type="ECO:0000256" key="4">
    <source>
        <dbReference type="PROSITE-ProRule" id="PRU00335"/>
    </source>
</evidence>
<keyword evidence="2 4" id="KW-0238">DNA-binding</keyword>
<evidence type="ECO:0000256" key="1">
    <source>
        <dbReference type="ARBA" id="ARBA00023015"/>
    </source>
</evidence>
<sequence length="204" mass="23495">MTSKGAVLREKRRARRVREILEAALEVFNEKGYHKATMEEIAERALLTRVALYKYFRDKLTILKALLEWKLDELTEAVETALARSPDFPGKIRQIIRETLTFQENNRGFFRALITASVLPDLIQDRTLYRLIQRYIELVTRVIEEGIQRGEVHPAPADELAELLASMVFKATAKWNLDPDHASAPADHPELIEQIFLRGVLRST</sequence>
<dbReference type="GO" id="GO:0000976">
    <property type="term" value="F:transcription cis-regulatory region binding"/>
    <property type="evidence" value="ECO:0007669"/>
    <property type="project" value="TreeGrafter"/>
</dbReference>
<dbReference type="KEGG" id="mhd:Marky_2098"/>
<dbReference type="InterPro" id="IPR009057">
    <property type="entry name" value="Homeodomain-like_sf"/>
</dbReference>
<dbReference type="Pfam" id="PF00440">
    <property type="entry name" value="TetR_N"/>
    <property type="match status" value="1"/>
</dbReference>
<reference evidence="6 7" key="1">
    <citation type="journal article" date="2012" name="Stand. Genomic Sci.">
        <title>Complete genome sequence of the aerobic, heterotroph Marinithermus hydrothermalis type strain (T1(T)) from a deep-sea hydrothermal vent chimney.</title>
        <authorList>
            <person name="Copeland A."/>
            <person name="Gu W."/>
            <person name="Yasawong M."/>
            <person name="Lapidus A."/>
            <person name="Lucas S."/>
            <person name="Deshpande S."/>
            <person name="Pagani I."/>
            <person name="Tapia R."/>
            <person name="Cheng J.F."/>
            <person name="Goodwin L.A."/>
            <person name="Pitluck S."/>
            <person name="Liolios K."/>
            <person name="Ivanova N."/>
            <person name="Mavromatis K."/>
            <person name="Mikhailova N."/>
            <person name="Pati A."/>
            <person name="Chen A."/>
            <person name="Palaniappan K."/>
            <person name="Land M."/>
            <person name="Pan C."/>
            <person name="Brambilla E.M."/>
            <person name="Rohde M."/>
            <person name="Tindall B.J."/>
            <person name="Sikorski J."/>
            <person name="Goker M."/>
            <person name="Detter J.C."/>
            <person name="Bristow J."/>
            <person name="Eisen J.A."/>
            <person name="Markowitz V."/>
            <person name="Hugenholtz P."/>
            <person name="Kyrpides N.C."/>
            <person name="Klenk H.P."/>
            <person name="Woyke T."/>
        </authorList>
    </citation>
    <scope>NUCLEOTIDE SEQUENCE [LARGE SCALE GENOMIC DNA]</scope>
    <source>
        <strain evidence="7">DSM 14884 / JCM 11576 / T1</strain>
    </source>
</reference>
<dbReference type="Gene3D" id="1.10.10.60">
    <property type="entry name" value="Homeodomain-like"/>
    <property type="match status" value="1"/>
</dbReference>
<evidence type="ECO:0000313" key="6">
    <source>
        <dbReference type="EMBL" id="AEB12823.1"/>
    </source>
</evidence>
<evidence type="ECO:0000256" key="2">
    <source>
        <dbReference type="ARBA" id="ARBA00023125"/>
    </source>
</evidence>
<dbReference type="RefSeq" id="WP_013704868.1">
    <property type="nucleotide sequence ID" value="NC_015387.1"/>
</dbReference>
<feature type="domain" description="HTH tetR-type" evidence="5">
    <location>
        <begin position="14"/>
        <end position="74"/>
    </location>
</feature>
<dbReference type="InterPro" id="IPR001647">
    <property type="entry name" value="HTH_TetR"/>
</dbReference>
<name>F2NPP7_MARHT</name>
<keyword evidence="1" id="KW-0805">Transcription regulation</keyword>
<accession>F2NPP7</accession>
<dbReference type="PROSITE" id="PS50977">
    <property type="entry name" value="HTH_TETR_2"/>
    <property type="match status" value="1"/>
</dbReference>
<dbReference type="eggNOG" id="COG1309">
    <property type="taxonomic scope" value="Bacteria"/>
</dbReference>
<dbReference type="PANTHER" id="PTHR30055:SF234">
    <property type="entry name" value="HTH-TYPE TRANSCRIPTIONAL REGULATOR BETI"/>
    <property type="match status" value="1"/>
</dbReference>
<dbReference type="InterPro" id="IPR036271">
    <property type="entry name" value="Tet_transcr_reg_TetR-rel_C_sf"/>
</dbReference>
<dbReference type="SUPFAM" id="SSF48498">
    <property type="entry name" value="Tetracyclin repressor-like, C-terminal domain"/>
    <property type="match status" value="1"/>
</dbReference>
<gene>
    <name evidence="6" type="ordered locus">Marky_2098</name>
</gene>
<dbReference type="InterPro" id="IPR050109">
    <property type="entry name" value="HTH-type_TetR-like_transc_reg"/>
</dbReference>
<proteinExistence type="predicted"/>
<dbReference type="Gene3D" id="1.10.357.10">
    <property type="entry name" value="Tetracycline Repressor, domain 2"/>
    <property type="match status" value="1"/>
</dbReference>
<dbReference type="Proteomes" id="UP000007030">
    <property type="component" value="Chromosome"/>
</dbReference>
<keyword evidence="7" id="KW-1185">Reference proteome</keyword>
<dbReference type="SUPFAM" id="SSF46689">
    <property type="entry name" value="Homeodomain-like"/>
    <property type="match status" value="1"/>
</dbReference>
<evidence type="ECO:0000256" key="3">
    <source>
        <dbReference type="ARBA" id="ARBA00023163"/>
    </source>
</evidence>
<evidence type="ECO:0000259" key="5">
    <source>
        <dbReference type="PROSITE" id="PS50977"/>
    </source>
</evidence>